<dbReference type="InterPro" id="IPR000719">
    <property type="entry name" value="Prot_kinase_dom"/>
</dbReference>
<dbReference type="InterPro" id="IPR017441">
    <property type="entry name" value="Protein_kinase_ATP_BS"/>
</dbReference>
<feature type="compositionally biased region" description="Basic and acidic residues" evidence="13">
    <location>
        <begin position="464"/>
        <end position="521"/>
    </location>
</feature>
<reference evidence="16" key="1">
    <citation type="journal article" date="2014" name="PLoS ONE">
        <title>The genome and linkage map of the northern pike (Esox lucius): conserved synteny revealed between the salmonid sister group and the Neoteleostei.</title>
        <authorList>
            <person name="Rondeau E.B."/>
            <person name="Minkley D.R."/>
            <person name="Leong J.S."/>
            <person name="Messmer A.M."/>
            <person name="Jantzen J.R."/>
            <person name="von Schalburg K.R."/>
            <person name="Lemon C."/>
            <person name="Bird N.H."/>
            <person name="Koop B.F."/>
        </authorList>
    </citation>
    <scope>NUCLEOTIDE SEQUENCE</scope>
</reference>
<accession>A0A6Q2YZT2</accession>
<evidence type="ECO:0000256" key="11">
    <source>
        <dbReference type="PROSITE-ProRule" id="PRU10141"/>
    </source>
</evidence>
<evidence type="ECO:0000313" key="15">
    <source>
        <dbReference type="Ensembl" id="ENSELUP00000071126.2"/>
    </source>
</evidence>
<evidence type="ECO:0000256" key="1">
    <source>
        <dbReference type="ARBA" id="ARBA00008874"/>
    </source>
</evidence>
<dbReference type="Pfam" id="PF12474">
    <property type="entry name" value="PKK"/>
    <property type="match status" value="2"/>
</dbReference>
<evidence type="ECO:0000256" key="12">
    <source>
        <dbReference type="SAM" id="Coils"/>
    </source>
</evidence>
<dbReference type="PANTHER" id="PTHR46538">
    <property type="entry name" value="PROTEIN KINASE DOMAIN-CONTAINING PROTEIN"/>
    <property type="match status" value="1"/>
</dbReference>
<feature type="compositionally biased region" description="Basic and acidic residues" evidence="13">
    <location>
        <begin position="364"/>
        <end position="385"/>
    </location>
</feature>
<keyword evidence="7" id="KW-0418">Kinase</keyword>
<dbReference type="PROSITE" id="PS00108">
    <property type="entry name" value="PROTEIN_KINASE_ST"/>
    <property type="match status" value="1"/>
</dbReference>
<evidence type="ECO:0000256" key="8">
    <source>
        <dbReference type="ARBA" id="ARBA00022840"/>
    </source>
</evidence>
<keyword evidence="12" id="KW-0175">Coiled coil</keyword>
<keyword evidence="5" id="KW-0808">Transferase</keyword>
<evidence type="ECO:0000313" key="16">
    <source>
        <dbReference type="Proteomes" id="UP000265140"/>
    </source>
</evidence>
<feature type="region of interest" description="Disordered" evidence="13">
    <location>
        <begin position="464"/>
        <end position="612"/>
    </location>
</feature>
<feature type="coiled-coil region" evidence="12">
    <location>
        <begin position="1019"/>
        <end position="1065"/>
    </location>
</feature>
<evidence type="ECO:0000259" key="14">
    <source>
        <dbReference type="PROSITE" id="PS50011"/>
    </source>
</evidence>
<feature type="compositionally biased region" description="Polar residues" evidence="13">
    <location>
        <begin position="595"/>
        <end position="607"/>
    </location>
</feature>
<sequence>MASLLMRIFRLGAEKKRVKQYENLRRDVDPRETWETQGELGDGAFGKVYKAQNQTTGALAAAKVMEVRTEEQLEDYITEIDILSACRHSNILALLDATFFEGWLWILVEFCPGGALDDIMLELERGLSEQQISEVCCQTLQALSYLHQHHIIHRDLKAGNILLTMEGQVKLADFGVSAKNTNTLQKRATFIGTPYWMAPEVIQCETSKENPYGPKADIWSLGVTLIEAAETEPPHHSLNPMRVLLKITKSPPPTLSNPRLWSSHFQDFLRRVLQKNPEARWGAQQLLAHPFPCAGRNGRALKELIAEAKAEVMVETAVRDGGDASDVQAEMSVRHDVGCHLDNKQNKVVSPTGQSEEQEVSSPAEERDAGNAEKDLSENTGRDSVDGGIAHTLPETNDTLDDAGKETKQDGLIKDLLIQMHSQLVIALCLEKSHPTIKNKGEKQRSVLDFLDLSTYNHFKVDNRGNINEETKESNKDKNTEGTKKDTQEQKEEDHKAAILEEKELPARRDNEGKLEDRSTEERDEMQINEEGTQDRTYRGSKQEDNVELKTHEEETSNCPDIKGTPDNGIDLEEHQESHEMEDRDKSSIEDNETSEQTKAMQTQTGQKKVEDRVEDRVVNRVEDRVEDRVVDRVEDRVEDRVVNRVEDRVEDRVVNRVEDRVEDRVVNRVDEKNKQTNKELRLNSDDTVIIQTQEIDLTTLCDSFLIVFQEFPNRKTVKKTRKFMVDGREVCVTTSKVLKETDVKEKHMQSARRQELQALKLLQREEQREYAQMEQRLQQQREIMFRQIAQEMTSKKQYYDTELERVEKQYVQQSSRMEAEHTAKLREDARRIKSQQERELNRKAVLLKAQPSEEQRFLQKQQQELNETLQKGVQEHKRKVASMEWDITVKTQQLKRARESVIWEMEQRHLQEKYHLFKQQVKEQYSLQRQQLTKRHSKVSGNFHRTLMDEQKAQQAQERNQLQRAQRTEAKARLSHFKAELKKLGLSGQEQRQRVTAVNEARQREERQCLQQVQEVQLAEVQEQCDSNMAELQDLQNEKLQLLVDMEKKKIRRLEDEHALELNEWKDKLASRKEVFQWILFNGQWPHPSHHSNSD</sequence>
<keyword evidence="8 11" id="KW-0067">ATP-binding</keyword>
<feature type="compositionally biased region" description="Basic and acidic residues" evidence="13">
    <location>
        <begin position="336"/>
        <end position="345"/>
    </location>
</feature>
<dbReference type="GeneTree" id="ENSGT00940000156818"/>
<dbReference type="PANTHER" id="PTHR46538:SF4">
    <property type="entry name" value="NON-SPECIFIC SERINE_THREONINE PROTEIN KINASE"/>
    <property type="match status" value="1"/>
</dbReference>
<dbReference type="FunFam" id="1.10.510.10:FF:001298">
    <property type="entry name" value="STE20-like kinase"/>
    <property type="match status" value="1"/>
</dbReference>
<evidence type="ECO:0000256" key="2">
    <source>
        <dbReference type="ARBA" id="ARBA00012513"/>
    </source>
</evidence>
<dbReference type="InterPro" id="IPR008271">
    <property type="entry name" value="Ser/Thr_kinase_AS"/>
</dbReference>
<dbReference type="SUPFAM" id="SSF56112">
    <property type="entry name" value="Protein kinase-like (PK-like)"/>
    <property type="match status" value="1"/>
</dbReference>
<reference evidence="15" key="4">
    <citation type="submission" date="2025-09" db="UniProtKB">
        <authorList>
            <consortium name="Ensembl"/>
        </authorList>
    </citation>
    <scope>IDENTIFICATION</scope>
</reference>
<organism evidence="15 16">
    <name type="scientific">Esox lucius</name>
    <name type="common">Northern pike</name>
    <dbReference type="NCBI Taxonomy" id="8010"/>
    <lineage>
        <taxon>Eukaryota</taxon>
        <taxon>Metazoa</taxon>
        <taxon>Chordata</taxon>
        <taxon>Craniata</taxon>
        <taxon>Vertebrata</taxon>
        <taxon>Euteleostomi</taxon>
        <taxon>Actinopterygii</taxon>
        <taxon>Neopterygii</taxon>
        <taxon>Teleostei</taxon>
        <taxon>Protacanthopterygii</taxon>
        <taxon>Esociformes</taxon>
        <taxon>Esocidae</taxon>
        <taxon>Esox</taxon>
    </lineage>
</organism>
<feature type="compositionally biased region" description="Polar residues" evidence="13">
    <location>
        <begin position="346"/>
        <end position="355"/>
    </location>
</feature>
<dbReference type="Proteomes" id="UP000265140">
    <property type="component" value="Chromosome 17"/>
</dbReference>
<evidence type="ECO:0000256" key="5">
    <source>
        <dbReference type="ARBA" id="ARBA00022679"/>
    </source>
</evidence>
<dbReference type="Gene3D" id="1.10.510.10">
    <property type="entry name" value="Transferase(Phosphotransferase) domain 1"/>
    <property type="match status" value="1"/>
</dbReference>
<evidence type="ECO:0000256" key="9">
    <source>
        <dbReference type="ARBA" id="ARBA00047899"/>
    </source>
</evidence>
<dbReference type="Pfam" id="PF00069">
    <property type="entry name" value="Pkinase"/>
    <property type="match status" value="1"/>
</dbReference>
<feature type="compositionally biased region" description="Basic and acidic residues" evidence="13">
    <location>
        <begin position="572"/>
        <end position="589"/>
    </location>
</feature>
<dbReference type="InterPro" id="IPR051585">
    <property type="entry name" value="STE20_Ser/Thr_Kinases"/>
</dbReference>
<evidence type="ECO:0000256" key="7">
    <source>
        <dbReference type="ARBA" id="ARBA00022777"/>
    </source>
</evidence>
<comment type="similarity">
    <text evidence="1">Belongs to the protein kinase superfamily. STE Ser/Thr protein kinase family. STE20 subfamily.</text>
</comment>
<dbReference type="GO" id="GO:0004674">
    <property type="term" value="F:protein serine/threonine kinase activity"/>
    <property type="evidence" value="ECO:0007669"/>
    <property type="project" value="UniProtKB-KW"/>
</dbReference>
<dbReference type="GO" id="GO:0005524">
    <property type="term" value="F:ATP binding"/>
    <property type="evidence" value="ECO:0007669"/>
    <property type="project" value="UniProtKB-UniRule"/>
</dbReference>
<reference evidence="15" key="2">
    <citation type="submission" date="2020-02" db="EMBL/GenBank/DDBJ databases">
        <title>Esox lucius (northern pike) genome, fEsoLuc1, primary haplotype.</title>
        <authorList>
            <person name="Myers G."/>
            <person name="Karagic N."/>
            <person name="Meyer A."/>
            <person name="Pippel M."/>
            <person name="Reichard M."/>
            <person name="Winkler S."/>
            <person name="Tracey A."/>
            <person name="Sims Y."/>
            <person name="Howe K."/>
            <person name="Rhie A."/>
            <person name="Formenti G."/>
            <person name="Durbin R."/>
            <person name="Fedrigo O."/>
            <person name="Jarvis E.D."/>
        </authorList>
    </citation>
    <scope>NUCLEOTIDE SEQUENCE [LARGE SCALE GENOMIC DNA]</scope>
</reference>
<evidence type="ECO:0000256" key="13">
    <source>
        <dbReference type="SAM" id="MobiDB-lite"/>
    </source>
</evidence>
<proteinExistence type="inferred from homology"/>
<evidence type="ECO:0000256" key="6">
    <source>
        <dbReference type="ARBA" id="ARBA00022741"/>
    </source>
</evidence>
<comment type="catalytic activity">
    <reaction evidence="10">
        <text>L-seryl-[protein] + ATP = O-phospho-L-seryl-[protein] + ADP + H(+)</text>
        <dbReference type="Rhea" id="RHEA:17989"/>
        <dbReference type="Rhea" id="RHEA-COMP:9863"/>
        <dbReference type="Rhea" id="RHEA-COMP:11604"/>
        <dbReference type="ChEBI" id="CHEBI:15378"/>
        <dbReference type="ChEBI" id="CHEBI:29999"/>
        <dbReference type="ChEBI" id="CHEBI:30616"/>
        <dbReference type="ChEBI" id="CHEBI:83421"/>
        <dbReference type="ChEBI" id="CHEBI:456216"/>
        <dbReference type="EC" id="2.7.11.1"/>
    </reaction>
</comment>
<keyword evidence="16" id="KW-1185">Reference proteome</keyword>
<dbReference type="EC" id="2.7.11.1" evidence="2"/>
<dbReference type="AlphaFoldDB" id="A0A6Q2YZT2"/>
<reference evidence="15" key="3">
    <citation type="submission" date="2025-08" db="UniProtKB">
        <authorList>
            <consortium name="Ensembl"/>
        </authorList>
    </citation>
    <scope>IDENTIFICATION</scope>
</reference>
<dbReference type="InterPro" id="IPR022165">
    <property type="entry name" value="PKK"/>
</dbReference>
<evidence type="ECO:0000256" key="3">
    <source>
        <dbReference type="ARBA" id="ARBA00022527"/>
    </source>
</evidence>
<feature type="domain" description="Protein kinase" evidence="14">
    <location>
        <begin position="34"/>
        <end position="292"/>
    </location>
</feature>
<keyword evidence="3" id="KW-0723">Serine/threonine-protein kinase</keyword>
<comment type="catalytic activity">
    <reaction evidence="9">
        <text>L-threonyl-[protein] + ATP = O-phospho-L-threonyl-[protein] + ADP + H(+)</text>
        <dbReference type="Rhea" id="RHEA:46608"/>
        <dbReference type="Rhea" id="RHEA-COMP:11060"/>
        <dbReference type="Rhea" id="RHEA-COMP:11605"/>
        <dbReference type="ChEBI" id="CHEBI:15378"/>
        <dbReference type="ChEBI" id="CHEBI:30013"/>
        <dbReference type="ChEBI" id="CHEBI:30616"/>
        <dbReference type="ChEBI" id="CHEBI:61977"/>
        <dbReference type="ChEBI" id="CHEBI:456216"/>
        <dbReference type="EC" id="2.7.11.1"/>
    </reaction>
</comment>
<evidence type="ECO:0000256" key="4">
    <source>
        <dbReference type="ARBA" id="ARBA00022553"/>
    </source>
</evidence>
<dbReference type="SMART" id="SM00220">
    <property type="entry name" value="S_TKc"/>
    <property type="match status" value="1"/>
</dbReference>
<feature type="coiled-coil region" evidence="12">
    <location>
        <begin position="749"/>
        <end position="810"/>
    </location>
</feature>
<keyword evidence="6 11" id="KW-0547">Nucleotide-binding</keyword>
<dbReference type="Gene3D" id="3.30.200.20">
    <property type="entry name" value="Phosphorylase Kinase, domain 1"/>
    <property type="match status" value="1"/>
</dbReference>
<dbReference type="PROSITE" id="PS50011">
    <property type="entry name" value="PROTEIN_KINASE_DOM"/>
    <property type="match status" value="1"/>
</dbReference>
<feature type="compositionally biased region" description="Basic and acidic residues" evidence="13">
    <location>
        <begin position="533"/>
        <end position="555"/>
    </location>
</feature>
<dbReference type="Ensembl" id="ENSELUT00000055849.2">
    <property type="protein sequence ID" value="ENSELUP00000071126.2"/>
    <property type="gene ID" value="ENSELUG00000023467.3"/>
</dbReference>
<dbReference type="PROSITE" id="PS00107">
    <property type="entry name" value="PROTEIN_KINASE_ATP"/>
    <property type="match status" value="1"/>
</dbReference>
<evidence type="ECO:0000256" key="10">
    <source>
        <dbReference type="ARBA" id="ARBA00048679"/>
    </source>
</evidence>
<feature type="region of interest" description="Disordered" evidence="13">
    <location>
        <begin position="336"/>
        <end position="404"/>
    </location>
</feature>
<protein>
    <recommendedName>
        <fullName evidence="2">non-specific serine/threonine protein kinase</fullName>
        <ecNumber evidence="2">2.7.11.1</ecNumber>
    </recommendedName>
</protein>
<dbReference type="Bgee" id="ENSELUG00000023467">
    <property type="expression patterns" value="Expressed in spleen and 12 other cell types or tissues"/>
</dbReference>
<name>A0A6Q2YZT2_ESOLU</name>
<feature type="binding site" evidence="11">
    <location>
        <position position="63"/>
    </location>
    <ligand>
        <name>ATP</name>
        <dbReference type="ChEBI" id="CHEBI:30616"/>
    </ligand>
</feature>
<keyword evidence="4" id="KW-0597">Phosphoprotein</keyword>
<dbReference type="InterPro" id="IPR011009">
    <property type="entry name" value="Kinase-like_dom_sf"/>
</dbReference>